<dbReference type="InterPro" id="IPR041726">
    <property type="entry name" value="ACAD10_11_N"/>
</dbReference>
<keyword evidence="2" id="KW-0808">Transferase</keyword>
<dbReference type="Proteomes" id="UP000298218">
    <property type="component" value="Unassembled WGS sequence"/>
</dbReference>
<dbReference type="AlphaFoldDB" id="A0A4Y8KQU7"/>
<dbReference type="InterPro" id="IPR052898">
    <property type="entry name" value="ACAD10-like"/>
</dbReference>
<organism evidence="2 3">
    <name type="scientific">Cryobacterium psychrophilum</name>
    <dbReference type="NCBI Taxonomy" id="41988"/>
    <lineage>
        <taxon>Bacteria</taxon>
        <taxon>Bacillati</taxon>
        <taxon>Actinomycetota</taxon>
        <taxon>Actinomycetes</taxon>
        <taxon>Micrococcales</taxon>
        <taxon>Microbacteriaceae</taxon>
        <taxon>Cryobacterium</taxon>
    </lineage>
</organism>
<dbReference type="SUPFAM" id="SSF56112">
    <property type="entry name" value="Protein kinase-like (PK-like)"/>
    <property type="match status" value="1"/>
</dbReference>
<dbReference type="OrthoDB" id="3806873at2"/>
<keyword evidence="3" id="KW-1185">Reference proteome</keyword>
<dbReference type="Gene3D" id="3.30.200.20">
    <property type="entry name" value="Phosphorylase Kinase, domain 1"/>
    <property type="match status" value="1"/>
</dbReference>
<dbReference type="InterPro" id="IPR002575">
    <property type="entry name" value="Aminoglycoside_PTrfase"/>
</dbReference>
<dbReference type="PANTHER" id="PTHR47829:SF1">
    <property type="entry name" value="HAD FAMILY PHOSPHATASE"/>
    <property type="match status" value="1"/>
</dbReference>
<feature type="domain" description="Aminoglycoside phosphotransferase" evidence="1">
    <location>
        <begin position="47"/>
        <end position="267"/>
    </location>
</feature>
<dbReference type="CDD" id="cd05154">
    <property type="entry name" value="ACAD10_11_N-like"/>
    <property type="match status" value="1"/>
</dbReference>
<evidence type="ECO:0000313" key="2">
    <source>
        <dbReference type="EMBL" id="TFD81489.1"/>
    </source>
</evidence>
<protein>
    <submittedName>
        <fullName evidence="2">Phosphotransferase family protein</fullName>
    </submittedName>
</protein>
<dbReference type="InterPro" id="IPR011009">
    <property type="entry name" value="Kinase-like_dom_sf"/>
</dbReference>
<sequence length="370" mass="40471">MQRAPDGVEVVATREAAAALSSPPLLIVDAVTEFLDSHGLGSGPISWCRIGDGQSNVTYRIHRGRDVFVLRRGPRPPLPKSTHDMVREARIQQLVAAQGFPVPEILAVCPDESILGVPFYVMSFIPGTIITDRIPPALIAPGQRAATSAAVVDTLVQLHQIDVNSSPLAAFGRPDGYVQRQVERFGALWDVNATRNLPDVARIGSWLQQNIPESQSAAVIHGDFRTGNLMFAADAPPRVTAVLDWEMATVGDPLADLGYLTATYAEPGSLPTLMELTPVTREAGYLSRDQLITRYRERMMLDTEALPWYQTLALWKASIFCEAIYARWLKGERPDDVHFGPSLEAGIPFLLDSAREFIGLAPSAAPTRLR</sequence>
<dbReference type="Pfam" id="PF01636">
    <property type="entry name" value="APH"/>
    <property type="match status" value="1"/>
</dbReference>
<reference evidence="2 3" key="1">
    <citation type="submission" date="2019-03" db="EMBL/GenBank/DDBJ databases">
        <title>Genomics of glacier-inhabiting Cryobacterium strains.</title>
        <authorList>
            <person name="Liu Q."/>
            <person name="Xin Y.-H."/>
        </authorList>
    </citation>
    <scope>NUCLEOTIDE SEQUENCE [LARGE SCALE GENOMIC DNA]</scope>
    <source>
        <strain evidence="2 3">CGMCC 1.4292</strain>
    </source>
</reference>
<dbReference type="Gene3D" id="3.90.1200.10">
    <property type="match status" value="1"/>
</dbReference>
<proteinExistence type="predicted"/>
<evidence type="ECO:0000313" key="3">
    <source>
        <dbReference type="Proteomes" id="UP000298218"/>
    </source>
</evidence>
<accession>A0A4Y8KQU7</accession>
<evidence type="ECO:0000259" key="1">
    <source>
        <dbReference type="Pfam" id="PF01636"/>
    </source>
</evidence>
<dbReference type="PANTHER" id="PTHR47829">
    <property type="entry name" value="HYDROLASE, PUTATIVE (AFU_ORTHOLOGUE AFUA_1G12880)-RELATED"/>
    <property type="match status" value="1"/>
</dbReference>
<name>A0A4Y8KQU7_9MICO</name>
<comment type="caution">
    <text evidence="2">The sequence shown here is derived from an EMBL/GenBank/DDBJ whole genome shotgun (WGS) entry which is preliminary data.</text>
</comment>
<gene>
    <name evidence="2" type="ORF">E3T53_02795</name>
</gene>
<dbReference type="EMBL" id="SOHQ01000008">
    <property type="protein sequence ID" value="TFD81489.1"/>
    <property type="molecule type" value="Genomic_DNA"/>
</dbReference>
<dbReference type="GO" id="GO:0016740">
    <property type="term" value="F:transferase activity"/>
    <property type="evidence" value="ECO:0007669"/>
    <property type="project" value="UniProtKB-KW"/>
</dbReference>